<reference evidence="3 4" key="1">
    <citation type="submission" date="2020-10" db="EMBL/GenBank/DDBJ databases">
        <title>The Coptis chinensis genome and diversification of protoberbering-type alkaloids.</title>
        <authorList>
            <person name="Wang B."/>
            <person name="Shu S."/>
            <person name="Song C."/>
            <person name="Liu Y."/>
        </authorList>
    </citation>
    <scope>NUCLEOTIDE SEQUENCE [LARGE SCALE GENOMIC DNA]</scope>
    <source>
        <strain evidence="3">HL-2020</strain>
        <tissue evidence="3">Leaf</tissue>
    </source>
</reference>
<feature type="domain" description="Ubiquitin-like" evidence="2">
    <location>
        <begin position="90"/>
        <end position="158"/>
    </location>
</feature>
<comment type="caution">
    <text evidence="3">The sequence shown here is derived from an EMBL/GenBank/DDBJ whole genome shotgun (WGS) entry which is preliminary data.</text>
</comment>
<dbReference type="SMART" id="SM00213">
    <property type="entry name" value="UBQ"/>
    <property type="match status" value="2"/>
</dbReference>
<organism evidence="3 4">
    <name type="scientific">Coptis chinensis</name>
    <dbReference type="NCBI Taxonomy" id="261450"/>
    <lineage>
        <taxon>Eukaryota</taxon>
        <taxon>Viridiplantae</taxon>
        <taxon>Streptophyta</taxon>
        <taxon>Embryophyta</taxon>
        <taxon>Tracheophyta</taxon>
        <taxon>Spermatophyta</taxon>
        <taxon>Magnoliopsida</taxon>
        <taxon>Ranunculales</taxon>
        <taxon>Ranunculaceae</taxon>
        <taxon>Coptidoideae</taxon>
        <taxon>Coptis</taxon>
    </lineage>
</organism>
<dbReference type="GO" id="GO:0003729">
    <property type="term" value="F:mRNA binding"/>
    <property type="evidence" value="ECO:0007669"/>
    <property type="project" value="UniProtKB-ARBA"/>
</dbReference>
<name>A0A835INC1_9MAGN</name>
<dbReference type="AlphaFoldDB" id="A0A835INC1"/>
<keyword evidence="1" id="KW-1017">Isopeptide bond</keyword>
<dbReference type="InterPro" id="IPR050158">
    <property type="entry name" value="Ubiquitin_ubiquitin-like"/>
</dbReference>
<accession>A0A835INC1</accession>
<dbReference type="Pfam" id="PF00240">
    <property type="entry name" value="ubiquitin"/>
    <property type="match status" value="2"/>
</dbReference>
<evidence type="ECO:0000259" key="2">
    <source>
        <dbReference type="PROSITE" id="PS50053"/>
    </source>
</evidence>
<dbReference type="InterPro" id="IPR029071">
    <property type="entry name" value="Ubiquitin-like_domsf"/>
</dbReference>
<dbReference type="PANTHER" id="PTHR10666">
    <property type="entry name" value="UBIQUITIN"/>
    <property type="match status" value="1"/>
</dbReference>
<dbReference type="Gene3D" id="3.10.20.90">
    <property type="entry name" value="Phosphatidylinositol 3-kinase Catalytic Subunit, Chain A, domain 1"/>
    <property type="match status" value="2"/>
</dbReference>
<dbReference type="PRINTS" id="PR00348">
    <property type="entry name" value="UBIQUITIN"/>
</dbReference>
<evidence type="ECO:0000313" key="4">
    <source>
        <dbReference type="Proteomes" id="UP000631114"/>
    </source>
</evidence>
<evidence type="ECO:0000256" key="1">
    <source>
        <dbReference type="ARBA" id="ARBA00022499"/>
    </source>
</evidence>
<dbReference type="CDD" id="cd17039">
    <property type="entry name" value="Ubl_ubiquitin_like"/>
    <property type="match status" value="1"/>
</dbReference>
<sequence length="238" mass="27502">MMAFRLNPDVELVAEWSTDEQAVLEDDIFDEPNILKYIKISPALTEKIVCDVALRCRWMTEYYHLPRLSDPLKNCEKEILKALTSLVEMVPVRLRICPCQTFSLKVKRWFTVLNVKFLIESMVGIPIGKQKLWLDKVELENDMTLADLHFSEGQTLNLRSDSMQIFIRVPSGKLINCRVDGSYTIQNVQEMIEEQEGIHIRSQRLIYGAMQLESSRSLDDYNIKEDATIHLVLCLCGC</sequence>
<dbReference type="PROSITE" id="PS50053">
    <property type="entry name" value="UBIQUITIN_2"/>
    <property type="match status" value="2"/>
</dbReference>
<protein>
    <recommendedName>
        <fullName evidence="2">Ubiquitin-like domain-containing protein</fullName>
    </recommendedName>
</protein>
<gene>
    <name evidence="3" type="ORF">IFM89_006569</name>
</gene>
<keyword evidence="4" id="KW-1185">Reference proteome</keyword>
<dbReference type="OrthoDB" id="1894077at2759"/>
<dbReference type="SUPFAM" id="SSF54236">
    <property type="entry name" value="Ubiquitin-like"/>
    <property type="match status" value="2"/>
</dbReference>
<feature type="domain" description="Ubiquitin-like" evidence="2">
    <location>
        <begin position="163"/>
        <end position="233"/>
    </location>
</feature>
<dbReference type="InterPro" id="IPR019956">
    <property type="entry name" value="Ubiquitin_dom"/>
</dbReference>
<proteinExistence type="predicted"/>
<dbReference type="Proteomes" id="UP000631114">
    <property type="component" value="Unassembled WGS sequence"/>
</dbReference>
<dbReference type="InterPro" id="IPR000626">
    <property type="entry name" value="Ubiquitin-like_dom"/>
</dbReference>
<evidence type="ECO:0000313" key="3">
    <source>
        <dbReference type="EMBL" id="KAF9619382.1"/>
    </source>
</evidence>
<dbReference type="EMBL" id="JADFTS010000002">
    <property type="protein sequence ID" value="KAF9619382.1"/>
    <property type="molecule type" value="Genomic_DNA"/>
</dbReference>